<dbReference type="InterPro" id="IPR027417">
    <property type="entry name" value="P-loop_NTPase"/>
</dbReference>
<protein>
    <submittedName>
        <fullName evidence="5">ATPase, T2SS/T4P/T4SS family</fullName>
    </submittedName>
</protein>
<organism evidence="5">
    <name type="scientific">Salinicola endophyticus</name>
    <dbReference type="NCBI Taxonomy" id="1949083"/>
    <lineage>
        <taxon>Bacteria</taxon>
        <taxon>Pseudomonadati</taxon>
        <taxon>Pseudomonadota</taxon>
        <taxon>Gammaproteobacteria</taxon>
        <taxon>Oceanospirillales</taxon>
        <taxon>Halomonadaceae</taxon>
        <taxon>Salinicola</taxon>
    </lineage>
</organism>
<evidence type="ECO:0000256" key="2">
    <source>
        <dbReference type="ARBA" id="ARBA00022741"/>
    </source>
</evidence>
<evidence type="ECO:0000256" key="3">
    <source>
        <dbReference type="ARBA" id="ARBA00022840"/>
    </source>
</evidence>
<dbReference type="PROSITE" id="PS00662">
    <property type="entry name" value="T2SP_E"/>
    <property type="match status" value="1"/>
</dbReference>
<dbReference type="RefSeq" id="WP_353980877.1">
    <property type="nucleotide sequence ID" value="NZ_CP159578.1"/>
</dbReference>
<comment type="similarity">
    <text evidence="1">Belongs to the GSP E family.</text>
</comment>
<reference evidence="5" key="1">
    <citation type="submission" date="2024-06" db="EMBL/GenBank/DDBJ databases">
        <title>Complete genome of Salinicola endophyticus HNIBRBA4755.</title>
        <authorList>
            <person name="Shin S.Y."/>
            <person name="Kang H."/>
            <person name="Song J."/>
        </authorList>
    </citation>
    <scope>NUCLEOTIDE SEQUENCE</scope>
    <source>
        <strain evidence="5">HNIBRBA4755</strain>
    </source>
</reference>
<gene>
    <name evidence="5" type="ORF">ABV408_02340</name>
</gene>
<evidence type="ECO:0000313" key="5">
    <source>
        <dbReference type="EMBL" id="XCJ80027.1"/>
    </source>
</evidence>
<dbReference type="Gene3D" id="3.30.450.90">
    <property type="match status" value="1"/>
</dbReference>
<dbReference type="PANTHER" id="PTHR30258">
    <property type="entry name" value="TYPE II SECRETION SYSTEM PROTEIN GSPE-RELATED"/>
    <property type="match status" value="1"/>
</dbReference>
<feature type="domain" description="Bacterial type II secretion system protein E" evidence="4">
    <location>
        <begin position="305"/>
        <end position="319"/>
    </location>
</feature>
<proteinExistence type="inferred from homology"/>
<dbReference type="Pfam" id="PF00437">
    <property type="entry name" value="T2SSE"/>
    <property type="match status" value="1"/>
</dbReference>
<keyword evidence="2" id="KW-0547">Nucleotide-binding</keyword>
<dbReference type="GO" id="GO:0005524">
    <property type="term" value="F:ATP binding"/>
    <property type="evidence" value="ECO:0007669"/>
    <property type="project" value="UniProtKB-KW"/>
</dbReference>
<dbReference type="AlphaFoldDB" id="A0AB74UFW1"/>
<dbReference type="SUPFAM" id="SSF52540">
    <property type="entry name" value="P-loop containing nucleoside triphosphate hydrolases"/>
    <property type="match status" value="1"/>
</dbReference>
<dbReference type="EMBL" id="CP159578">
    <property type="protein sequence ID" value="XCJ80027.1"/>
    <property type="molecule type" value="Genomic_DNA"/>
</dbReference>
<accession>A0AB74UFW1</accession>
<dbReference type="PANTHER" id="PTHR30258:SF1">
    <property type="entry name" value="PROTEIN TRANSPORT PROTEIN HOFB HOMOLOG"/>
    <property type="match status" value="1"/>
</dbReference>
<sequence length="512" mass="56347">MSESSAMVVDGNAAAKLTLQVPEELREQVGIADGELLIARAYQSRPDVMSFQQRARRLCPEIVVRIVELEELQTLEGQADDDRAQRLLGSRAEVTGLLRRAVARGASDIHIRVGDARTSIWYRIHGELVPTLQVSRDDGLMLCSTIYQGMCDVSKPHYNPLRPQDARLGEDVVRELGLYGARISTRPTDKGTLMVMRLLPGIKQMRPLEEMGFVPSQVEMMKAALWRRRGIMVLSGPTGSGKSTTLQAAMSWLLRETGQGIHLITAEHPPEYEIAGAVQTPIQVVDENDRGAVKRAWSEAITNFMRLNPDYIMVGEVRDGASASAAFDAAMTGHGVATTLHVTDATMIPARLRELGIADDLLFDPQLLHLLVNQSLVPTVCPHCATPWPFGESGNTELEARLQALVERTPGGRRETIRARGEGCDSCHRGINGRIVIAEMIAPDYAFMEIFRTRGKHPARRHWLTKLGGISKSALLGQRILDGTLDPALAERETGTRIGDDEQLLASEESFS</sequence>
<evidence type="ECO:0000259" key="4">
    <source>
        <dbReference type="PROSITE" id="PS00662"/>
    </source>
</evidence>
<dbReference type="GO" id="GO:0005886">
    <property type="term" value="C:plasma membrane"/>
    <property type="evidence" value="ECO:0007669"/>
    <property type="project" value="TreeGrafter"/>
</dbReference>
<name>A0AB74UFW1_9GAMM</name>
<keyword evidence="3" id="KW-0067">ATP-binding</keyword>
<dbReference type="InterPro" id="IPR001482">
    <property type="entry name" value="T2SS/T4SS_dom"/>
</dbReference>
<evidence type="ECO:0000256" key="1">
    <source>
        <dbReference type="ARBA" id="ARBA00006611"/>
    </source>
</evidence>
<dbReference type="Gene3D" id="3.40.50.300">
    <property type="entry name" value="P-loop containing nucleotide triphosphate hydrolases"/>
    <property type="match status" value="1"/>
</dbReference>
<dbReference type="GO" id="GO:0016887">
    <property type="term" value="F:ATP hydrolysis activity"/>
    <property type="evidence" value="ECO:0007669"/>
    <property type="project" value="TreeGrafter"/>
</dbReference>